<evidence type="ECO:0000256" key="1">
    <source>
        <dbReference type="SAM" id="SignalP"/>
    </source>
</evidence>
<sequence>MRNLIMKKSLQMAALLGALTLASAANANGVPGQGSWETTLLARDLDGNLVNGPEAFYDTALNVTWLRAGSASAMNWSTAKAWAEQDRFGLSGWRLPTTHVTTADGSCDYSYFGGTGCGFNPDSSVATGSEMAHLFFQSLGNKSRYIPGTLDDQAGWGLSNTGDFKNLRSYSSWSGTVYAPQSGTAWFFSLGYGSQANFSKDQSFYALAVHPGDVVAVPEPQTWALTLIGLTGLLLSRRRRVA</sequence>
<dbReference type="Proteomes" id="UP001221189">
    <property type="component" value="Unassembled WGS sequence"/>
</dbReference>
<proteinExistence type="predicted"/>
<comment type="caution">
    <text evidence="2">The sequence shown here is derived from an EMBL/GenBank/DDBJ whole genome shotgun (WGS) entry which is preliminary data.</text>
</comment>
<keyword evidence="1" id="KW-0732">Signal</keyword>
<accession>A0ABT5KCV0</accession>
<gene>
    <name evidence="2" type="ORF">PRZ03_09050</name>
</gene>
<keyword evidence="3" id="KW-1185">Reference proteome</keyword>
<organism evidence="2 3">
    <name type="scientific">Roseateles albus</name>
    <dbReference type="NCBI Taxonomy" id="2987525"/>
    <lineage>
        <taxon>Bacteria</taxon>
        <taxon>Pseudomonadati</taxon>
        <taxon>Pseudomonadota</taxon>
        <taxon>Betaproteobacteria</taxon>
        <taxon>Burkholderiales</taxon>
        <taxon>Sphaerotilaceae</taxon>
        <taxon>Roseateles</taxon>
    </lineage>
</organism>
<dbReference type="RefSeq" id="WP_273599997.1">
    <property type="nucleotide sequence ID" value="NZ_JAQQXT010000004.1"/>
</dbReference>
<reference evidence="2 3" key="1">
    <citation type="submission" date="2022-10" db="EMBL/GenBank/DDBJ databases">
        <title>Paucibacter sp. hw1 Genome sequencing.</title>
        <authorList>
            <person name="Park S."/>
        </authorList>
    </citation>
    <scope>NUCLEOTIDE SEQUENCE [LARGE SCALE GENOMIC DNA]</scope>
    <source>
        <strain evidence="3">hw1</strain>
    </source>
</reference>
<name>A0ABT5KCV0_9BURK</name>
<evidence type="ECO:0000313" key="3">
    <source>
        <dbReference type="Proteomes" id="UP001221189"/>
    </source>
</evidence>
<evidence type="ECO:0000313" key="2">
    <source>
        <dbReference type="EMBL" id="MDC8771713.1"/>
    </source>
</evidence>
<dbReference type="EMBL" id="JAQQXT010000004">
    <property type="protein sequence ID" value="MDC8771713.1"/>
    <property type="molecule type" value="Genomic_DNA"/>
</dbReference>
<dbReference type="InterPro" id="IPR013424">
    <property type="entry name" value="Ice-binding_C"/>
</dbReference>
<feature type="chain" id="PRO_5045682656" evidence="1">
    <location>
        <begin position="28"/>
        <end position="242"/>
    </location>
</feature>
<protein>
    <submittedName>
        <fullName evidence="2">PEP-CTERM sorting domain-containing protein</fullName>
    </submittedName>
</protein>
<dbReference type="NCBIfam" id="TIGR02595">
    <property type="entry name" value="PEP_CTERM"/>
    <property type="match status" value="1"/>
</dbReference>
<feature type="signal peptide" evidence="1">
    <location>
        <begin position="1"/>
        <end position="27"/>
    </location>
</feature>